<sequence length="76" mass="9107">YLDLDLAQLEDKPTIIIDSSSEEEMLYHIQWQRSNRLSLMFLRMTTTNNIKISIPQTESMKEYFMFLNDAIHDHEI</sequence>
<evidence type="ECO:0000313" key="1">
    <source>
        <dbReference type="EMBL" id="KAH1056436.1"/>
    </source>
</evidence>
<comment type="caution">
    <text evidence="1">The sequence shown here is derived from an EMBL/GenBank/DDBJ whole genome shotgun (WGS) entry which is preliminary data.</text>
</comment>
<evidence type="ECO:0000313" key="2">
    <source>
        <dbReference type="Proteomes" id="UP000828251"/>
    </source>
</evidence>
<keyword evidence="2" id="KW-1185">Reference proteome</keyword>
<dbReference type="OrthoDB" id="1929566at2759"/>
<gene>
    <name evidence="1" type="ORF">J1N35_034501</name>
</gene>
<protein>
    <submittedName>
        <fullName evidence="1">Uncharacterized protein</fullName>
    </submittedName>
</protein>
<dbReference type="Proteomes" id="UP000828251">
    <property type="component" value="Unassembled WGS sequence"/>
</dbReference>
<reference evidence="1 2" key="1">
    <citation type="journal article" date="2021" name="Plant Biotechnol. J.">
        <title>Multi-omics assisted identification of the key and species-specific regulatory components of drought-tolerant mechanisms in Gossypium stocksii.</title>
        <authorList>
            <person name="Yu D."/>
            <person name="Ke L."/>
            <person name="Zhang D."/>
            <person name="Wu Y."/>
            <person name="Sun Y."/>
            <person name="Mei J."/>
            <person name="Sun J."/>
            <person name="Sun Y."/>
        </authorList>
    </citation>
    <scope>NUCLEOTIDE SEQUENCE [LARGE SCALE GENOMIC DNA]</scope>
    <source>
        <strain evidence="2">cv. E1</strain>
        <tissue evidence="1">Leaf</tissue>
    </source>
</reference>
<name>A0A9D3ZPA5_9ROSI</name>
<proteinExistence type="predicted"/>
<dbReference type="AlphaFoldDB" id="A0A9D3ZPA5"/>
<dbReference type="EMBL" id="JAIQCV010000010">
    <property type="protein sequence ID" value="KAH1056436.1"/>
    <property type="molecule type" value="Genomic_DNA"/>
</dbReference>
<feature type="non-terminal residue" evidence="1">
    <location>
        <position position="1"/>
    </location>
</feature>
<accession>A0A9D3ZPA5</accession>
<organism evidence="1 2">
    <name type="scientific">Gossypium stocksii</name>
    <dbReference type="NCBI Taxonomy" id="47602"/>
    <lineage>
        <taxon>Eukaryota</taxon>
        <taxon>Viridiplantae</taxon>
        <taxon>Streptophyta</taxon>
        <taxon>Embryophyta</taxon>
        <taxon>Tracheophyta</taxon>
        <taxon>Spermatophyta</taxon>
        <taxon>Magnoliopsida</taxon>
        <taxon>eudicotyledons</taxon>
        <taxon>Gunneridae</taxon>
        <taxon>Pentapetalae</taxon>
        <taxon>rosids</taxon>
        <taxon>malvids</taxon>
        <taxon>Malvales</taxon>
        <taxon>Malvaceae</taxon>
        <taxon>Malvoideae</taxon>
        <taxon>Gossypium</taxon>
    </lineage>
</organism>